<dbReference type="CDD" id="cd02432">
    <property type="entry name" value="Nodulin-21_like_1"/>
    <property type="match status" value="1"/>
</dbReference>
<keyword evidence="2 5" id="KW-0812">Transmembrane</keyword>
<dbReference type="GO" id="GO:0005384">
    <property type="term" value="F:manganese ion transmembrane transporter activity"/>
    <property type="evidence" value="ECO:0007669"/>
    <property type="project" value="InterPro"/>
</dbReference>
<comment type="caution">
    <text evidence="6">The sequence shown here is derived from an EMBL/GenBank/DDBJ whole genome shotgun (WGS) entry which is preliminary data.</text>
</comment>
<name>A0A0R1LNF1_9LACO</name>
<keyword evidence="3 5" id="KW-1133">Transmembrane helix</keyword>
<evidence type="ECO:0000256" key="2">
    <source>
        <dbReference type="ARBA" id="ARBA00022692"/>
    </source>
</evidence>
<feature type="transmembrane region" description="Helical" evidence="5">
    <location>
        <begin position="43"/>
        <end position="67"/>
    </location>
</feature>
<dbReference type="GO" id="GO:0030026">
    <property type="term" value="P:intracellular manganese ion homeostasis"/>
    <property type="evidence" value="ECO:0007669"/>
    <property type="project" value="InterPro"/>
</dbReference>
<dbReference type="Pfam" id="PF01988">
    <property type="entry name" value="VIT1"/>
    <property type="match status" value="1"/>
</dbReference>
<dbReference type="OrthoDB" id="188924at2"/>
<dbReference type="AlphaFoldDB" id="A0A0R1LNF1"/>
<comment type="subcellular location">
    <subcellularLocation>
        <location evidence="1">Endomembrane system</location>
        <topology evidence="1">Multi-pass membrane protein</topology>
    </subcellularLocation>
</comment>
<dbReference type="GO" id="GO:0012505">
    <property type="term" value="C:endomembrane system"/>
    <property type="evidence" value="ECO:0007669"/>
    <property type="project" value="UniProtKB-SubCell"/>
</dbReference>
<dbReference type="InterPro" id="IPR008217">
    <property type="entry name" value="Ccc1_fam"/>
</dbReference>
<evidence type="ECO:0000256" key="1">
    <source>
        <dbReference type="ARBA" id="ARBA00004127"/>
    </source>
</evidence>
<feature type="transmembrane region" description="Helical" evidence="5">
    <location>
        <begin position="207"/>
        <end position="225"/>
    </location>
</feature>
<dbReference type="RefSeq" id="WP_056948361.1">
    <property type="nucleotide sequence ID" value="NZ_AZEE01000029.1"/>
</dbReference>
<dbReference type="Proteomes" id="UP000051160">
    <property type="component" value="Unassembled WGS sequence"/>
</dbReference>
<reference evidence="6 7" key="1">
    <citation type="journal article" date="2015" name="Genome Announc.">
        <title>Expanding the biotechnology potential of lactobacilli through comparative genomics of 213 strains and associated genera.</title>
        <authorList>
            <person name="Sun Z."/>
            <person name="Harris H.M."/>
            <person name="McCann A."/>
            <person name="Guo C."/>
            <person name="Argimon S."/>
            <person name="Zhang W."/>
            <person name="Yang X."/>
            <person name="Jeffery I.B."/>
            <person name="Cooney J.C."/>
            <person name="Kagawa T.F."/>
            <person name="Liu W."/>
            <person name="Song Y."/>
            <person name="Salvetti E."/>
            <person name="Wrobel A."/>
            <person name="Rasinkangas P."/>
            <person name="Parkhill J."/>
            <person name="Rea M.C."/>
            <person name="O'Sullivan O."/>
            <person name="Ritari J."/>
            <person name="Douillard F.P."/>
            <person name="Paul Ross R."/>
            <person name="Yang R."/>
            <person name="Briner A.E."/>
            <person name="Felis G.E."/>
            <person name="de Vos W.M."/>
            <person name="Barrangou R."/>
            <person name="Klaenhammer T.R."/>
            <person name="Caufield P.W."/>
            <person name="Cui Y."/>
            <person name="Zhang H."/>
            <person name="O'Toole P.W."/>
        </authorList>
    </citation>
    <scope>NUCLEOTIDE SEQUENCE [LARGE SCALE GENOMIC DNA]</scope>
    <source>
        <strain evidence="6 7">DSM 19909</strain>
    </source>
</reference>
<dbReference type="EMBL" id="AZEE01000029">
    <property type="protein sequence ID" value="KRK97420.1"/>
    <property type="molecule type" value="Genomic_DNA"/>
</dbReference>
<feature type="transmembrane region" description="Helical" evidence="5">
    <location>
        <begin position="173"/>
        <end position="195"/>
    </location>
</feature>
<evidence type="ECO:0000256" key="3">
    <source>
        <dbReference type="ARBA" id="ARBA00022989"/>
    </source>
</evidence>
<evidence type="ECO:0000313" key="6">
    <source>
        <dbReference type="EMBL" id="KRK97420.1"/>
    </source>
</evidence>
<evidence type="ECO:0008006" key="8">
    <source>
        <dbReference type="Google" id="ProtNLM"/>
    </source>
</evidence>
<sequence>MKKKQTLAQRINIMRAAVMGANDGILSVAGIVIGVAGATTNNFAIFISGISGMLAGTVSMAMGEYVSVNTQKDAQRRAIMTQKTALKDEYDNEFNFVKQKYIDDGIDEELASQATSEMMAQDSLVTTVRERYGFDVGEYTSPYAAAVSSMISFPIGSILPLVAITMLPNSIRVLGTFIAVVIALSATGFSAAALGNANKLNGVVRNVVSGILTMIVTYVIGSLIGG</sequence>
<feature type="transmembrane region" description="Helical" evidence="5">
    <location>
        <begin position="143"/>
        <end position="167"/>
    </location>
</feature>
<proteinExistence type="predicted"/>
<dbReference type="PATRIC" id="fig|1423776.4.peg.1462"/>
<feature type="transmembrane region" description="Helical" evidence="5">
    <location>
        <begin position="12"/>
        <end position="37"/>
    </location>
</feature>
<evidence type="ECO:0000256" key="4">
    <source>
        <dbReference type="ARBA" id="ARBA00023136"/>
    </source>
</evidence>
<dbReference type="STRING" id="1423776.FD04_GL001444"/>
<keyword evidence="7" id="KW-1185">Reference proteome</keyword>
<protein>
    <recommendedName>
        <fullName evidence="8">Integral membrane protein</fullName>
    </recommendedName>
</protein>
<organism evidence="6 7">
    <name type="scientific">Secundilactobacillus odoratitofui DSM 19909 = JCM 15043</name>
    <dbReference type="NCBI Taxonomy" id="1423776"/>
    <lineage>
        <taxon>Bacteria</taxon>
        <taxon>Bacillati</taxon>
        <taxon>Bacillota</taxon>
        <taxon>Bacilli</taxon>
        <taxon>Lactobacillales</taxon>
        <taxon>Lactobacillaceae</taxon>
        <taxon>Secundilactobacillus</taxon>
    </lineage>
</organism>
<gene>
    <name evidence="6" type="ORF">FD04_GL001444</name>
</gene>
<evidence type="ECO:0000313" key="7">
    <source>
        <dbReference type="Proteomes" id="UP000051160"/>
    </source>
</evidence>
<evidence type="ECO:0000256" key="5">
    <source>
        <dbReference type="SAM" id="Phobius"/>
    </source>
</evidence>
<keyword evidence="4 5" id="KW-0472">Membrane</keyword>
<dbReference type="PANTHER" id="PTHR31851">
    <property type="entry name" value="FE(2+)/MN(2+) TRANSPORTER PCL1"/>
    <property type="match status" value="1"/>
</dbReference>
<accession>A0A0R1LNF1</accession>